<accession>A0A8J2PLS8</accession>
<evidence type="ECO:0000313" key="2">
    <source>
        <dbReference type="Proteomes" id="UP000708208"/>
    </source>
</evidence>
<name>A0A8J2PLS8_9HEXA</name>
<proteinExistence type="predicted"/>
<dbReference type="EMBL" id="CAJVCH010570735">
    <property type="protein sequence ID" value="CAG7835708.1"/>
    <property type="molecule type" value="Genomic_DNA"/>
</dbReference>
<evidence type="ECO:0008006" key="3">
    <source>
        <dbReference type="Google" id="ProtNLM"/>
    </source>
</evidence>
<sequence length="243" mass="27421">MSHFTGISESDESIHEILDPVNPEAVLVDADLNSLGDLNHFYICRDLKAMECNSVPCKKKPKIFELLNIDGKQFFNLFELAPKPQWKKVRLAENFLSMSMCNPEGKIILSLVKSTNKKHQVMEIGRKQGLPGGVGCIKLNRTYAKCKETKYEFELQDDLHNKVMWIPASSSHDLEYELWSSNNDGVGELSGKIFISVRDAHAKEQVLDYALILYKGISTEVKALTIGAVLLMDLAFSKTKKRI</sequence>
<keyword evidence="2" id="KW-1185">Reference proteome</keyword>
<dbReference type="AlphaFoldDB" id="A0A8J2PLS8"/>
<protein>
    <recommendedName>
        <fullName evidence="3">Phospholipid scramblase</fullName>
    </recommendedName>
</protein>
<comment type="caution">
    <text evidence="1">The sequence shown here is derived from an EMBL/GenBank/DDBJ whole genome shotgun (WGS) entry which is preliminary data.</text>
</comment>
<reference evidence="1" key="1">
    <citation type="submission" date="2021-06" db="EMBL/GenBank/DDBJ databases">
        <authorList>
            <person name="Hodson N. C."/>
            <person name="Mongue J. A."/>
            <person name="Jaron S. K."/>
        </authorList>
    </citation>
    <scope>NUCLEOTIDE SEQUENCE</scope>
</reference>
<organism evidence="1 2">
    <name type="scientific">Allacma fusca</name>
    <dbReference type="NCBI Taxonomy" id="39272"/>
    <lineage>
        <taxon>Eukaryota</taxon>
        <taxon>Metazoa</taxon>
        <taxon>Ecdysozoa</taxon>
        <taxon>Arthropoda</taxon>
        <taxon>Hexapoda</taxon>
        <taxon>Collembola</taxon>
        <taxon>Symphypleona</taxon>
        <taxon>Sminthuridae</taxon>
        <taxon>Allacma</taxon>
    </lineage>
</organism>
<dbReference type="Proteomes" id="UP000708208">
    <property type="component" value="Unassembled WGS sequence"/>
</dbReference>
<gene>
    <name evidence="1" type="ORF">AFUS01_LOCUS45044</name>
</gene>
<evidence type="ECO:0000313" key="1">
    <source>
        <dbReference type="EMBL" id="CAG7835708.1"/>
    </source>
</evidence>